<dbReference type="EMBL" id="JARBHB010000005">
    <property type="protein sequence ID" value="KAJ8884531.1"/>
    <property type="molecule type" value="Genomic_DNA"/>
</dbReference>
<name>A0ABQ9HJL4_9NEOP</name>
<comment type="caution">
    <text evidence="1">The sequence shown here is derived from an EMBL/GenBank/DDBJ whole genome shotgun (WGS) entry which is preliminary data.</text>
</comment>
<keyword evidence="2" id="KW-1185">Reference proteome</keyword>
<proteinExistence type="predicted"/>
<evidence type="ECO:0000313" key="2">
    <source>
        <dbReference type="Proteomes" id="UP001159363"/>
    </source>
</evidence>
<accession>A0ABQ9HJL4</accession>
<sequence>MFVGDRCASPQLLHKHRNSRHLAADEATIGVIARASIRPNFFSISFSSRCHRLRHVADTAALCANRWRTNTSTRPILSSLVTDIITRYLCFPSANTVFSELHTQKEYTCKKQLCVISYRCSSEKFRFTTRGRSDEVVKLLASHLANQVRFPLGSLPDFRTWTMPQVGGYSRGSPVSPPFNCGTAPYLPCFTHIGSQALDAVRKYTLKLVKCAAWRTRTMNMTLNTVPKLHMWRIRSPRMIDKMLPFWMSHVFYSIKWINVHMLDEKPPRINTLQQYPADVPVSRISPRAGTSNKSFERRQARTTDQMHGRKLQWIWLSRLSPDKDHARASSESSSDTLPRLCELSCESETGETLHEAGYPGAIPSGIITAYAPVIQNIPLTCHRYHITAVIHFHSLARDAKQQAGNTATSSCLFVPNRHSNTRKIVECQSFDVDNLRFRPRALTTNPKYHITDLQDPVGAFPIFL</sequence>
<gene>
    <name evidence="1" type="ORF">PR048_016388</name>
</gene>
<organism evidence="1 2">
    <name type="scientific">Dryococelus australis</name>
    <dbReference type="NCBI Taxonomy" id="614101"/>
    <lineage>
        <taxon>Eukaryota</taxon>
        <taxon>Metazoa</taxon>
        <taxon>Ecdysozoa</taxon>
        <taxon>Arthropoda</taxon>
        <taxon>Hexapoda</taxon>
        <taxon>Insecta</taxon>
        <taxon>Pterygota</taxon>
        <taxon>Neoptera</taxon>
        <taxon>Polyneoptera</taxon>
        <taxon>Phasmatodea</taxon>
        <taxon>Verophasmatodea</taxon>
        <taxon>Anareolatae</taxon>
        <taxon>Phasmatidae</taxon>
        <taxon>Eurycanthinae</taxon>
        <taxon>Dryococelus</taxon>
    </lineage>
</organism>
<protein>
    <submittedName>
        <fullName evidence="1">Uncharacterized protein</fullName>
    </submittedName>
</protein>
<evidence type="ECO:0000313" key="1">
    <source>
        <dbReference type="EMBL" id="KAJ8884531.1"/>
    </source>
</evidence>
<reference evidence="1 2" key="1">
    <citation type="submission" date="2023-02" db="EMBL/GenBank/DDBJ databases">
        <title>LHISI_Scaffold_Assembly.</title>
        <authorList>
            <person name="Stuart O.P."/>
            <person name="Cleave R."/>
            <person name="Magrath M.J.L."/>
            <person name="Mikheyev A.S."/>
        </authorList>
    </citation>
    <scope>NUCLEOTIDE SEQUENCE [LARGE SCALE GENOMIC DNA]</scope>
    <source>
        <strain evidence="1">Daus_M_001</strain>
        <tissue evidence="1">Leg muscle</tissue>
    </source>
</reference>
<dbReference type="Proteomes" id="UP001159363">
    <property type="component" value="Chromosome 4"/>
</dbReference>